<dbReference type="OrthoDB" id="763581at2"/>
<comment type="caution">
    <text evidence="2">The sequence shown here is derived from an EMBL/GenBank/DDBJ whole genome shotgun (WGS) entry which is preliminary data.</text>
</comment>
<protein>
    <recommendedName>
        <fullName evidence="4">Porin family protein</fullName>
    </recommendedName>
</protein>
<name>A0A6N6RGV4_9FLAO</name>
<keyword evidence="1" id="KW-0732">Signal</keyword>
<evidence type="ECO:0008006" key="4">
    <source>
        <dbReference type="Google" id="ProtNLM"/>
    </source>
</evidence>
<keyword evidence="3" id="KW-1185">Reference proteome</keyword>
<dbReference type="EMBL" id="WBVO01000003">
    <property type="protein sequence ID" value="KAB2813596.1"/>
    <property type="molecule type" value="Genomic_DNA"/>
</dbReference>
<evidence type="ECO:0000256" key="1">
    <source>
        <dbReference type="SAM" id="SignalP"/>
    </source>
</evidence>
<reference evidence="2 3" key="1">
    <citation type="submission" date="2019-09" db="EMBL/GenBank/DDBJ databases">
        <title>Genomes of family Cryomorphaceae.</title>
        <authorList>
            <person name="Bowman J.P."/>
        </authorList>
    </citation>
    <scope>NUCLEOTIDE SEQUENCE [LARGE SCALE GENOMIC DNA]</scope>
    <source>
        <strain evidence="2 3">LMG 25704</strain>
    </source>
</reference>
<evidence type="ECO:0000313" key="2">
    <source>
        <dbReference type="EMBL" id="KAB2813596.1"/>
    </source>
</evidence>
<accession>A0A6N6RGV4</accession>
<dbReference type="Proteomes" id="UP000468650">
    <property type="component" value="Unassembled WGS sequence"/>
</dbReference>
<feature type="signal peptide" evidence="1">
    <location>
        <begin position="1"/>
        <end position="20"/>
    </location>
</feature>
<dbReference type="RefSeq" id="WP_151666798.1">
    <property type="nucleotide sequence ID" value="NZ_WBVO01000003.1"/>
</dbReference>
<feature type="chain" id="PRO_5026975444" description="Porin family protein" evidence="1">
    <location>
        <begin position="21"/>
        <end position="199"/>
    </location>
</feature>
<dbReference type="AlphaFoldDB" id="A0A6N6RGV4"/>
<proteinExistence type="predicted"/>
<sequence length="199" mass="21943">MKLRHLFIGTFMLLALVSMGQTKGTNDLSLNVGFASSQEIVEDFANLAITAVSAGSVTYENVNAAPTYGLEYAISVYDNWFFLADGYFQTIDKDVFINGSQDGSVSSIFLTVGFGTDYHYVNTNWLQVYSGISVAYTRQTDNYTGTDTEFEDELDELDNGFFNFHVNAIGARFGKKLGITAEVGYGYRGIANIGLSYQF</sequence>
<evidence type="ECO:0000313" key="3">
    <source>
        <dbReference type="Proteomes" id="UP000468650"/>
    </source>
</evidence>
<organism evidence="2 3">
    <name type="scientific">Phaeocystidibacter luteus</name>
    <dbReference type="NCBI Taxonomy" id="911197"/>
    <lineage>
        <taxon>Bacteria</taxon>
        <taxon>Pseudomonadati</taxon>
        <taxon>Bacteroidota</taxon>
        <taxon>Flavobacteriia</taxon>
        <taxon>Flavobacteriales</taxon>
        <taxon>Phaeocystidibacteraceae</taxon>
        <taxon>Phaeocystidibacter</taxon>
    </lineage>
</organism>
<gene>
    <name evidence="2" type="ORF">F8C67_05395</name>
</gene>